<name>A0A8H4VP82_9AGAR</name>
<evidence type="ECO:0000256" key="1">
    <source>
        <dbReference type="SAM" id="MobiDB-lite"/>
    </source>
</evidence>
<evidence type="ECO:0000313" key="2">
    <source>
        <dbReference type="EMBL" id="KAF4617891.1"/>
    </source>
</evidence>
<feature type="region of interest" description="Disordered" evidence="1">
    <location>
        <begin position="1"/>
        <end position="20"/>
    </location>
</feature>
<comment type="caution">
    <text evidence="2">The sequence shown here is derived from an EMBL/GenBank/DDBJ whole genome shotgun (WGS) entry which is preliminary data.</text>
</comment>
<accession>A0A8H4VP82</accession>
<dbReference type="EMBL" id="JAACJL010000030">
    <property type="protein sequence ID" value="KAF4617891.1"/>
    <property type="molecule type" value="Genomic_DNA"/>
</dbReference>
<organism evidence="2 3">
    <name type="scientific">Agrocybe pediades</name>
    <dbReference type="NCBI Taxonomy" id="84607"/>
    <lineage>
        <taxon>Eukaryota</taxon>
        <taxon>Fungi</taxon>
        <taxon>Dikarya</taxon>
        <taxon>Basidiomycota</taxon>
        <taxon>Agaricomycotina</taxon>
        <taxon>Agaricomycetes</taxon>
        <taxon>Agaricomycetidae</taxon>
        <taxon>Agaricales</taxon>
        <taxon>Agaricineae</taxon>
        <taxon>Strophariaceae</taxon>
        <taxon>Agrocybe</taxon>
    </lineage>
</organism>
<dbReference type="AlphaFoldDB" id="A0A8H4VP82"/>
<proteinExistence type="predicted"/>
<dbReference type="Proteomes" id="UP000521872">
    <property type="component" value="Unassembled WGS sequence"/>
</dbReference>
<sequence length="155" mass="18149">MSYQYYGNQNYGRRYSNPNRRYNERRNAQNASQANPLQDWYDRIFKPQATELISAIDEGRCSPLDKAYGSAWQQFRFRFVAGDTITDPRKLHLKMLEKCLLSRIDLSEFYPLEGEQLEEAMMEAIHHYFDTLGSGREMVPYYRRHSASATANAAT</sequence>
<gene>
    <name evidence="2" type="ORF">D9613_005746</name>
</gene>
<evidence type="ECO:0000313" key="3">
    <source>
        <dbReference type="Proteomes" id="UP000521872"/>
    </source>
</evidence>
<reference evidence="2 3" key="1">
    <citation type="submission" date="2019-12" db="EMBL/GenBank/DDBJ databases">
        <authorList>
            <person name="Floudas D."/>
            <person name="Bentzer J."/>
            <person name="Ahren D."/>
            <person name="Johansson T."/>
            <person name="Persson P."/>
            <person name="Tunlid A."/>
        </authorList>
    </citation>
    <scope>NUCLEOTIDE SEQUENCE [LARGE SCALE GENOMIC DNA]</scope>
    <source>
        <strain evidence="2 3">CBS 102.39</strain>
    </source>
</reference>
<protein>
    <submittedName>
        <fullName evidence="2">Uncharacterized protein</fullName>
    </submittedName>
</protein>
<keyword evidence="3" id="KW-1185">Reference proteome</keyword>